<organism evidence="1">
    <name type="scientific">Siphoviridae sp. ctq1q8</name>
    <dbReference type="NCBI Taxonomy" id="2826467"/>
    <lineage>
        <taxon>Viruses</taxon>
        <taxon>Duplodnaviria</taxon>
        <taxon>Heunggongvirae</taxon>
        <taxon>Uroviricota</taxon>
        <taxon>Caudoviricetes</taxon>
    </lineage>
</organism>
<sequence>MKYRKKPVVVEAFQLTNYVDMVAPDWFTDAVNKEDVFMDRSIVDGVARIYGCTVTTLEGRMQAKERRR</sequence>
<reference evidence="1" key="1">
    <citation type="journal article" date="2021" name="Proc. Natl. Acad. Sci. U.S.A.">
        <title>A Catalog of Tens of Thousands of Viruses from Human Metagenomes Reveals Hidden Associations with Chronic Diseases.</title>
        <authorList>
            <person name="Tisza M.J."/>
            <person name="Buck C.B."/>
        </authorList>
    </citation>
    <scope>NUCLEOTIDE SEQUENCE</scope>
    <source>
        <strain evidence="1">Ctq1q8</strain>
    </source>
</reference>
<evidence type="ECO:0000313" key="1">
    <source>
        <dbReference type="EMBL" id="DAD81117.1"/>
    </source>
</evidence>
<accession>A0A8S5MFK3</accession>
<dbReference type="EMBL" id="BK014895">
    <property type="protein sequence ID" value="DAD81117.1"/>
    <property type="molecule type" value="Genomic_DNA"/>
</dbReference>
<proteinExistence type="predicted"/>
<name>A0A8S5MFK3_9CAUD</name>
<protein>
    <submittedName>
        <fullName evidence="1">Uncharacterized protein</fullName>
    </submittedName>
</protein>